<dbReference type="Pfam" id="PF00078">
    <property type="entry name" value="RVT_1"/>
    <property type="match status" value="1"/>
</dbReference>
<evidence type="ECO:0000256" key="1">
    <source>
        <dbReference type="ARBA" id="ARBA00034120"/>
    </source>
</evidence>
<feature type="domain" description="Reverse transcriptase" evidence="2">
    <location>
        <begin position="1"/>
        <end position="119"/>
    </location>
</feature>
<dbReference type="PANTHER" id="PTHR34047">
    <property type="entry name" value="NUCLEAR INTRON MATURASE 1, MITOCHONDRIAL-RELATED"/>
    <property type="match status" value="1"/>
</dbReference>
<evidence type="ECO:0000313" key="3">
    <source>
        <dbReference type="EMBL" id="GGE06161.1"/>
    </source>
</evidence>
<dbReference type="AlphaFoldDB" id="A0A916ZPS6"/>
<reference evidence="3" key="2">
    <citation type="submission" date="2020-09" db="EMBL/GenBank/DDBJ databases">
        <authorList>
            <person name="Sun Q."/>
            <person name="Zhou Y."/>
        </authorList>
    </citation>
    <scope>NUCLEOTIDE SEQUENCE</scope>
    <source>
        <strain evidence="3">CGMCC 1.15519</strain>
    </source>
</reference>
<gene>
    <name evidence="3" type="ORF">GCM10011529_10680</name>
</gene>
<dbReference type="PROSITE" id="PS50878">
    <property type="entry name" value="RT_POL"/>
    <property type="match status" value="1"/>
</dbReference>
<evidence type="ECO:0000259" key="2">
    <source>
        <dbReference type="PROSITE" id="PS50878"/>
    </source>
</evidence>
<protein>
    <recommendedName>
        <fullName evidence="2">Reverse transcriptase domain-containing protein</fullName>
    </recommendedName>
</protein>
<dbReference type="SUPFAM" id="SSF56672">
    <property type="entry name" value="DNA/RNA polymerases"/>
    <property type="match status" value="1"/>
</dbReference>
<reference evidence="3" key="1">
    <citation type="journal article" date="2014" name="Int. J. Syst. Evol. Microbiol.">
        <title>Complete genome sequence of Corynebacterium casei LMG S-19264T (=DSM 44701T), isolated from a smear-ripened cheese.</title>
        <authorList>
            <consortium name="US DOE Joint Genome Institute (JGI-PGF)"/>
            <person name="Walter F."/>
            <person name="Albersmeier A."/>
            <person name="Kalinowski J."/>
            <person name="Ruckert C."/>
        </authorList>
    </citation>
    <scope>NUCLEOTIDE SEQUENCE</scope>
    <source>
        <strain evidence="3">CGMCC 1.15519</strain>
    </source>
</reference>
<dbReference type="InterPro" id="IPR051083">
    <property type="entry name" value="GrpII_Intron_Splice-Mob/Def"/>
</dbReference>
<dbReference type="EMBL" id="BMJM01000003">
    <property type="protein sequence ID" value="GGE06161.1"/>
    <property type="molecule type" value="Genomic_DNA"/>
</dbReference>
<keyword evidence="4" id="KW-1185">Reference proteome</keyword>
<dbReference type="Gene3D" id="3.30.70.270">
    <property type="match status" value="1"/>
</dbReference>
<organism evidence="3 4">
    <name type="scientific">Sandarakinorhabdus glacialis</name>
    <dbReference type="NCBI Taxonomy" id="1614636"/>
    <lineage>
        <taxon>Bacteria</taxon>
        <taxon>Pseudomonadati</taxon>
        <taxon>Pseudomonadota</taxon>
        <taxon>Alphaproteobacteria</taxon>
        <taxon>Sphingomonadales</taxon>
        <taxon>Sphingosinicellaceae</taxon>
        <taxon>Sandarakinorhabdus</taxon>
    </lineage>
</organism>
<dbReference type="InterPro" id="IPR043502">
    <property type="entry name" value="DNA/RNA_pol_sf"/>
</dbReference>
<dbReference type="InterPro" id="IPR000477">
    <property type="entry name" value="RT_dom"/>
</dbReference>
<evidence type="ECO:0000313" key="4">
    <source>
        <dbReference type="Proteomes" id="UP000635071"/>
    </source>
</evidence>
<dbReference type="Proteomes" id="UP000635071">
    <property type="component" value="Unassembled WGS sequence"/>
</dbReference>
<dbReference type="InterPro" id="IPR043128">
    <property type="entry name" value="Rev_trsase/Diguanyl_cyclase"/>
</dbReference>
<proteinExistence type="inferred from homology"/>
<accession>A0A916ZPS6</accession>
<dbReference type="PANTHER" id="PTHR34047:SF8">
    <property type="entry name" value="PROTEIN YKFC"/>
    <property type="match status" value="1"/>
</dbReference>
<name>A0A916ZPS6_9SPHN</name>
<sequence length="198" mass="22028">MNFFDKAITVELSNIIRLRELADIFPREDIGVAQGNSLSPLLGNILLFEFDRILNEGDCSCIRYIDDFIILAPSEKAANARMRKAIQLLDAHGMTLAPEKSSETGVSIEKGFEFLGISIVPGLIRPTTKKQEKFLASIDAIILDSERALIGLRNSSEIDPKLSLIATLKRLDGTIGGWGKHYWFCNDITSFRAIDDKL</sequence>
<comment type="similarity">
    <text evidence="1">Belongs to the bacterial reverse transcriptase family.</text>
</comment>
<comment type="caution">
    <text evidence="3">The sequence shown here is derived from an EMBL/GenBank/DDBJ whole genome shotgun (WGS) entry which is preliminary data.</text>
</comment>